<dbReference type="SUPFAM" id="SSF52047">
    <property type="entry name" value="RNI-like"/>
    <property type="match status" value="1"/>
</dbReference>
<evidence type="ECO:0000313" key="1">
    <source>
        <dbReference type="EMBL" id="CDO55686.1"/>
    </source>
</evidence>
<gene>
    <name evidence="1" type="ORF">BN980_GECA12s00857g</name>
</gene>
<accession>A0A0J9XEI4</accession>
<proteinExistence type="predicted"/>
<dbReference type="AlphaFoldDB" id="A0A0J9XEI4"/>
<keyword evidence="2" id="KW-1185">Reference proteome</keyword>
<evidence type="ECO:0000313" key="2">
    <source>
        <dbReference type="Proteomes" id="UP000242525"/>
    </source>
</evidence>
<protein>
    <submittedName>
        <fullName evidence="1">Uncharacterized protein</fullName>
    </submittedName>
</protein>
<organism evidence="1 2">
    <name type="scientific">Geotrichum candidum</name>
    <name type="common">Oospora lactis</name>
    <name type="synonym">Dipodascus geotrichum</name>
    <dbReference type="NCBI Taxonomy" id="1173061"/>
    <lineage>
        <taxon>Eukaryota</taxon>
        <taxon>Fungi</taxon>
        <taxon>Dikarya</taxon>
        <taxon>Ascomycota</taxon>
        <taxon>Saccharomycotina</taxon>
        <taxon>Dipodascomycetes</taxon>
        <taxon>Dipodascales</taxon>
        <taxon>Dipodascaceae</taxon>
        <taxon>Geotrichum</taxon>
    </lineage>
</organism>
<reference evidence="1" key="1">
    <citation type="submission" date="2014-03" db="EMBL/GenBank/DDBJ databases">
        <authorList>
            <person name="Casaregola S."/>
        </authorList>
    </citation>
    <scope>NUCLEOTIDE SEQUENCE [LARGE SCALE GENOMIC DNA]</scope>
    <source>
        <strain evidence="1">CLIB 918</strain>
    </source>
</reference>
<sequence>MKQMLHTKTPIGLSTGKKKIHLEDFNEPTSRNISYETNDGIKSLRQLACEKLAQMIIDHPEDLTDSVLQNSLLTWDGGWKYVWDIVAGSGNDSYWVFQRFANAFGQEKKFRCHGKQTYIKAFDDGRISTSITSNLLQSRLDCMNRRLVSSKSNHRIEIIPRLENVGSLVTELNSNQRFKFLTFLDLSINHEKKTWHRQVFLDIMALPSLVALDVSGCKNIDSGILKLWVVAIKNGQWKNMRLLDLGDCTGITNSSSLIELMEVSTENTKGRSGLIYLKIPNLRSSRELKEQLRFLAFAWASRHELIEKSKQTGLRFPKYEFSANFGLAKKFIFLRNWFNNLSNNESQLLVDPEVGANYIRKRYLLQEFVLNSGFKLETNTPTGLEYFRTSWPLKLKRGLPSDDYHNISNSRENPRHKIRKDSRTIEKFLGL</sequence>
<dbReference type="Proteomes" id="UP000242525">
    <property type="component" value="Unassembled WGS sequence"/>
</dbReference>
<comment type="caution">
    <text evidence="1">The sequence shown here is derived from an EMBL/GenBank/DDBJ whole genome shotgun (WGS) entry which is preliminary data.</text>
</comment>
<name>A0A0J9XEI4_GEOCN</name>
<dbReference type="EMBL" id="CCBN010000012">
    <property type="protein sequence ID" value="CDO55686.1"/>
    <property type="molecule type" value="Genomic_DNA"/>
</dbReference>
<dbReference type="OrthoDB" id="10647949at2759"/>